<reference evidence="5" key="1">
    <citation type="submission" date="2022-11" db="EMBL/GenBank/DDBJ databases">
        <title>Robbsia betulipollinis sp. nov., isolated from pollen of birch (Betula pendula).</title>
        <authorList>
            <person name="Shi H."/>
            <person name="Ambika Manirajan B."/>
            <person name="Ratering S."/>
            <person name="Geissler-Plaum R."/>
            <person name="Schnell S."/>
        </authorList>
    </citation>
    <scope>NUCLEOTIDE SEQUENCE</scope>
    <source>
        <strain evidence="5">Bb-Pol-6</strain>
    </source>
</reference>
<dbReference type="InterPro" id="IPR035919">
    <property type="entry name" value="EAL_sf"/>
</dbReference>
<keyword evidence="6" id="KW-1185">Reference proteome</keyword>
<dbReference type="SUPFAM" id="SSF141868">
    <property type="entry name" value="EAL domain-like"/>
    <property type="match status" value="1"/>
</dbReference>
<dbReference type="SMART" id="SM00267">
    <property type="entry name" value="GGDEF"/>
    <property type="match status" value="1"/>
</dbReference>
<dbReference type="SUPFAM" id="SSF55073">
    <property type="entry name" value="Nucleotide cyclase"/>
    <property type="match status" value="1"/>
</dbReference>
<dbReference type="PANTHER" id="PTHR44757">
    <property type="entry name" value="DIGUANYLATE CYCLASE DGCP"/>
    <property type="match status" value="1"/>
</dbReference>
<gene>
    <name evidence="5" type="ORF">OVY01_02265</name>
</gene>
<dbReference type="InterPro" id="IPR000160">
    <property type="entry name" value="GGDEF_dom"/>
</dbReference>
<dbReference type="Proteomes" id="UP001082899">
    <property type="component" value="Unassembled WGS sequence"/>
</dbReference>
<dbReference type="InterPro" id="IPR035965">
    <property type="entry name" value="PAS-like_dom_sf"/>
</dbReference>
<dbReference type="InterPro" id="IPR000700">
    <property type="entry name" value="PAS-assoc_C"/>
</dbReference>
<feature type="transmembrane region" description="Helical" evidence="1">
    <location>
        <begin position="31"/>
        <end position="54"/>
    </location>
</feature>
<comment type="caution">
    <text evidence="5">The sequence shown here is derived from an EMBL/GenBank/DDBJ whole genome shotgun (WGS) entry which is preliminary data.</text>
</comment>
<evidence type="ECO:0000256" key="1">
    <source>
        <dbReference type="SAM" id="Phobius"/>
    </source>
</evidence>
<evidence type="ECO:0000259" key="3">
    <source>
        <dbReference type="PROSITE" id="PS50883"/>
    </source>
</evidence>
<dbReference type="InterPro" id="IPR052155">
    <property type="entry name" value="Biofilm_reg_signaling"/>
</dbReference>
<accession>A0ABT3ZIA0</accession>
<feature type="domain" description="GGDEF" evidence="4">
    <location>
        <begin position="375"/>
        <end position="507"/>
    </location>
</feature>
<feature type="transmembrane region" description="Helical" evidence="1">
    <location>
        <begin position="127"/>
        <end position="160"/>
    </location>
</feature>
<dbReference type="EMBL" id="JAPMXC010000001">
    <property type="protein sequence ID" value="MCY0386087.1"/>
    <property type="molecule type" value="Genomic_DNA"/>
</dbReference>
<evidence type="ECO:0000259" key="2">
    <source>
        <dbReference type="PROSITE" id="PS50113"/>
    </source>
</evidence>
<dbReference type="InterPro" id="IPR029787">
    <property type="entry name" value="Nucleotide_cyclase"/>
</dbReference>
<evidence type="ECO:0000313" key="6">
    <source>
        <dbReference type="Proteomes" id="UP001082899"/>
    </source>
</evidence>
<dbReference type="SMART" id="SM00052">
    <property type="entry name" value="EAL"/>
    <property type="match status" value="1"/>
</dbReference>
<keyword evidence="1" id="KW-1133">Transmembrane helix</keyword>
<dbReference type="CDD" id="cd00130">
    <property type="entry name" value="PAS"/>
    <property type="match status" value="1"/>
</dbReference>
<dbReference type="PROSITE" id="PS50113">
    <property type="entry name" value="PAC"/>
    <property type="match status" value="1"/>
</dbReference>
<dbReference type="SUPFAM" id="SSF55785">
    <property type="entry name" value="PYP-like sensor domain (PAS domain)"/>
    <property type="match status" value="1"/>
</dbReference>
<dbReference type="RefSeq" id="WP_267845331.1">
    <property type="nucleotide sequence ID" value="NZ_JAPMXC010000001.1"/>
</dbReference>
<dbReference type="CDD" id="cd01949">
    <property type="entry name" value="GGDEF"/>
    <property type="match status" value="1"/>
</dbReference>
<dbReference type="PROSITE" id="PS50883">
    <property type="entry name" value="EAL"/>
    <property type="match status" value="1"/>
</dbReference>
<proteinExistence type="predicted"/>
<dbReference type="InterPro" id="IPR001633">
    <property type="entry name" value="EAL_dom"/>
</dbReference>
<name>A0ABT3ZIA0_9BURK</name>
<keyword evidence="1" id="KW-0472">Membrane</keyword>
<dbReference type="CDD" id="cd01948">
    <property type="entry name" value="EAL"/>
    <property type="match status" value="1"/>
</dbReference>
<keyword evidence="1" id="KW-0812">Transmembrane</keyword>
<protein>
    <submittedName>
        <fullName evidence="5">EAL domain-containing protein</fullName>
    </submittedName>
</protein>
<feature type="transmembrane region" description="Helical" evidence="1">
    <location>
        <begin position="102"/>
        <end position="121"/>
    </location>
</feature>
<dbReference type="InterPro" id="IPR043128">
    <property type="entry name" value="Rev_trsase/Diguanyl_cyclase"/>
</dbReference>
<feature type="domain" description="EAL" evidence="3">
    <location>
        <begin position="516"/>
        <end position="766"/>
    </location>
</feature>
<dbReference type="Gene3D" id="3.30.70.270">
    <property type="match status" value="1"/>
</dbReference>
<organism evidence="5 6">
    <name type="scientific">Robbsia betulipollinis</name>
    <dbReference type="NCBI Taxonomy" id="2981849"/>
    <lineage>
        <taxon>Bacteria</taxon>
        <taxon>Pseudomonadati</taxon>
        <taxon>Pseudomonadota</taxon>
        <taxon>Betaproteobacteria</taxon>
        <taxon>Burkholderiales</taxon>
        <taxon>Burkholderiaceae</taxon>
        <taxon>Robbsia</taxon>
    </lineage>
</organism>
<feature type="domain" description="PAC" evidence="2">
    <location>
        <begin position="292"/>
        <end position="346"/>
    </location>
</feature>
<feature type="transmembrane region" description="Helical" evidence="1">
    <location>
        <begin position="60"/>
        <end position="81"/>
    </location>
</feature>
<evidence type="ECO:0000313" key="5">
    <source>
        <dbReference type="EMBL" id="MCY0386087.1"/>
    </source>
</evidence>
<dbReference type="Pfam" id="PF00990">
    <property type="entry name" value="GGDEF"/>
    <property type="match status" value="1"/>
</dbReference>
<dbReference type="PROSITE" id="PS50887">
    <property type="entry name" value="GGDEF"/>
    <property type="match status" value="1"/>
</dbReference>
<sequence length="783" mass="85721">MRHLSSFFSRFVPAVPPHLAGRVRVEQVDTLASLGGAIGCVGVLAALGICLAFWRSAPHGYLVGFAALFIMIYGAAFRRSVIWRGRARPREMALRTYRIRNLHVGVIGLLWSTMPINLAPFANANQILLIVWVSSGLIASSVVIAPTLLAAFAISIPVAAGTFVSMLINRGAAGPLLGALVLVYTALIIVSTLHNHRSFVQRTVGRMELEEQREVVGLLLREFEQESSDWLWRTEANHRLEHISERMVQALGISEHDLHGLHFLDWITALIDDSTVAVSRLAMLADAFDRRDAFRDLLIPGRIDGQRFWWRITGKPIFEKDGAFRGYRGVGSDVTIAEEAQAQIAHMASHDSLTGLPNRLRFQDTLARAFTAPTPGFAVLWLDLDQFKIVNDTLGHAAGDALLTMVAARLRECVDASDVVARLGGDEFAIFQAVSDTPRATELARRVVASITAPYQLQDMRVGIGVSLGIALAATDARSPEDLLKCADLALYRAKAEGRGTWRFYEAAMDARAQARRSLQSDLRLALDRREFSLMFQPIIDLATSRVAVVETLLRWTHHGRGPVPPDKFIPLAEETGLIVPIGEWVLRHACEEALHWPAGIRVAVNLSPVQFRDASLLRVVDAALRDSGLPPERLELEITESVFLEADDTVLATLHALRSRGVSFALDDFGTGYSSLSYLRSFPFDKVKIDKSFVHASTGDSGSLAIVRAIIGMANSLGMTVIAEGVETQEQLGLVHAQGCMQVQGYFFSRPLPANGIRDYIDSPSPAALTAFATHAADVPLS</sequence>
<dbReference type="Pfam" id="PF00563">
    <property type="entry name" value="EAL"/>
    <property type="match status" value="1"/>
</dbReference>
<dbReference type="Gene3D" id="3.30.450.20">
    <property type="entry name" value="PAS domain"/>
    <property type="match status" value="1"/>
</dbReference>
<dbReference type="PANTHER" id="PTHR44757:SF2">
    <property type="entry name" value="BIOFILM ARCHITECTURE MAINTENANCE PROTEIN MBAA"/>
    <property type="match status" value="1"/>
</dbReference>
<dbReference type="InterPro" id="IPR000014">
    <property type="entry name" value="PAS"/>
</dbReference>
<evidence type="ECO:0000259" key="4">
    <source>
        <dbReference type="PROSITE" id="PS50887"/>
    </source>
</evidence>
<dbReference type="Gene3D" id="3.20.20.450">
    <property type="entry name" value="EAL domain"/>
    <property type="match status" value="1"/>
</dbReference>
<dbReference type="NCBIfam" id="TIGR00254">
    <property type="entry name" value="GGDEF"/>
    <property type="match status" value="1"/>
</dbReference>
<feature type="transmembrane region" description="Helical" evidence="1">
    <location>
        <begin position="172"/>
        <end position="193"/>
    </location>
</feature>